<proteinExistence type="predicted"/>
<feature type="transmembrane region" description="Helical" evidence="1">
    <location>
        <begin position="39"/>
        <end position="59"/>
    </location>
</feature>
<protein>
    <submittedName>
        <fullName evidence="2">TIGR04086 family membrane protein</fullName>
    </submittedName>
</protein>
<dbReference type="InterPro" id="IPR023804">
    <property type="entry name" value="DUF3792_TM"/>
</dbReference>
<name>A0ABR7MQR8_9FIRM</name>
<evidence type="ECO:0000313" key="3">
    <source>
        <dbReference type="Proteomes" id="UP000637513"/>
    </source>
</evidence>
<dbReference type="Pfam" id="PF12670">
    <property type="entry name" value="DUF3792"/>
    <property type="match status" value="1"/>
</dbReference>
<feature type="transmembrane region" description="Helical" evidence="1">
    <location>
        <begin position="68"/>
        <end position="92"/>
    </location>
</feature>
<evidence type="ECO:0000256" key="1">
    <source>
        <dbReference type="SAM" id="Phobius"/>
    </source>
</evidence>
<keyword evidence="1" id="KW-1133">Transmembrane helix</keyword>
<keyword evidence="1" id="KW-0812">Transmembrane</keyword>
<evidence type="ECO:0000313" key="2">
    <source>
        <dbReference type="EMBL" id="MBC8556142.1"/>
    </source>
</evidence>
<reference evidence="2 3" key="1">
    <citation type="submission" date="2020-08" db="EMBL/GenBank/DDBJ databases">
        <title>Genome public.</title>
        <authorList>
            <person name="Liu C."/>
            <person name="Sun Q."/>
        </authorList>
    </citation>
    <scope>NUCLEOTIDE SEQUENCE [LARGE SCALE GENOMIC DNA]</scope>
    <source>
        <strain evidence="2 3">BX3</strain>
    </source>
</reference>
<comment type="caution">
    <text evidence="2">The sequence shown here is derived from an EMBL/GenBank/DDBJ whole genome shotgun (WGS) entry which is preliminary data.</text>
</comment>
<keyword evidence="1" id="KW-0472">Membrane</keyword>
<dbReference type="EMBL" id="JACRSW010000001">
    <property type="protein sequence ID" value="MBC8556142.1"/>
    <property type="molecule type" value="Genomic_DNA"/>
</dbReference>
<keyword evidence="3" id="KW-1185">Reference proteome</keyword>
<dbReference type="NCBIfam" id="TIGR04086">
    <property type="entry name" value="TIGR04086_membr"/>
    <property type="match status" value="1"/>
</dbReference>
<gene>
    <name evidence="2" type="ORF">H8700_00200</name>
</gene>
<organism evidence="2 3">
    <name type="scientific">Jutongia hominis</name>
    <dbReference type="NCBI Taxonomy" id="2763664"/>
    <lineage>
        <taxon>Bacteria</taxon>
        <taxon>Bacillati</taxon>
        <taxon>Bacillota</taxon>
        <taxon>Clostridia</taxon>
        <taxon>Lachnospirales</taxon>
        <taxon>Lachnospiraceae</taxon>
        <taxon>Jutongia</taxon>
    </lineage>
</organism>
<sequence>MKENIKNISVILGIMLISSVIVLLLLTICIWKMDGGANFLSAGVIAAYIISSLIGGCLIGKAMGSQKFLWGLFIGFLYFMFLLLLGIAMMHIDLKQHTQIIGSAFICSISGMVGGMFSKGK</sequence>
<feature type="transmembrane region" description="Helical" evidence="1">
    <location>
        <begin position="12"/>
        <end position="33"/>
    </location>
</feature>
<dbReference type="RefSeq" id="WP_249302084.1">
    <property type="nucleotide sequence ID" value="NZ_JACRSW010000001.1"/>
</dbReference>
<accession>A0ABR7MQR8</accession>
<feature type="transmembrane region" description="Helical" evidence="1">
    <location>
        <begin position="98"/>
        <end position="117"/>
    </location>
</feature>
<dbReference type="Proteomes" id="UP000637513">
    <property type="component" value="Unassembled WGS sequence"/>
</dbReference>